<evidence type="ECO:0000313" key="6">
    <source>
        <dbReference type="Proteomes" id="UP000034704"/>
    </source>
</evidence>
<dbReference type="PANTHER" id="PTHR10434">
    <property type="entry name" value="1-ACYL-SN-GLYCEROL-3-PHOSPHATE ACYLTRANSFERASE"/>
    <property type="match status" value="1"/>
</dbReference>
<evidence type="ECO:0000256" key="3">
    <source>
        <dbReference type="SAM" id="Phobius"/>
    </source>
</evidence>
<dbReference type="InterPro" id="IPR002123">
    <property type="entry name" value="Plipid/glycerol_acylTrfase"/>
</dbReference>
<organism evidence="5 6">
    <name type="scientific">Candidatus Nomurabacteria bacterium GW2011_GWC2_42_20</name>
    <dbReference type="NCBI Taxonomy" id="1618756"/>
    <lineage>
        <taxon>Bacteria</taxon>
        <taxon>Candidatus Nomuraibacteriota</taxon>
    </lineage>
</organism>
<dbReference type="AlphaFoldDB" id="A0A0G1CD96"/>
<dbReference type="PANTHER" id="PTHR10434:SF11">
    <property type="entry name" value="1-ACYL-SN-GLYCEROL-3-PHOSPHATE ACYLTRANSFERASE"/>
    <property type="match status" value="1"/>
</dbReference>
<comment type="caution">
    <text evidence="5">The sequence shown here is derived from an EMBL/GenBank/DDBJ whole genome shotgun (WGS) entry which is preliminary data.</text>
</comment>
<keyword evidence="3" id="KW-1133">Transmembrane helix</keyword>
<dbReference type="EMBL" id="LCDG01000006">
    <property type="protein sequence ID" value="KKS47593.1"/>
    <property type="molecule type" value="Genomic_DNA"/>
</dbReference>
<gene>
    <name evidence="5" type="ORF">UV12_C0006G0017</name>
</gene>
<sequence length="233" mass="26559">MHSMNFFAITPFLLQTIVYPPMWIALHFFAKIRVYGMNNLHGYKHGMIFAVNHASEFDPILIPATLKPFSSLMPMFYLARERAFYEKKGFIKFFYGGTFFKLWGAYPVTVGTGDYEEALKHHIKILERGKSVCIFPEGGKTRDGHIGEGKPGVAYLLWRTGRPLVPVAIHGHHGMGPSDFFGRTHSISISYGKPITREDLFGNNCDRVQPTREELKSATSVIMAHIRAMYRRI</sequence>
<dbReference type="GO" id="GO:0003841">
    <property type="term" value="F:1-acylglycerol-3-phosphate O-acyltransferase activity"/>
    <property type="evidence" value="ECO:0007669"/>
    <property type="project" value="TreeGrafter"/>
</dbReference>
<name>A0A0G1CD96_9BACT</name>
<keyword evidence="3" id="KW-0812">Transmembrane</keyword>
<keyword evidence="2" id="KW-0012">Acyltransferase</keyword>
<reference evidence="5 6" key="1">
    <citation type="journal article" date="2015" name="Nature">
        <title>rRNA introns, odd ribosomes, and small enigmatic genomes across a large radiation of phyla.</title>
        <authorList>
            <person name="Brown C.T."/>
            <person name="Hug L.A."/>
            <person name="Thomas B.C."/>
            <person name="Sharon I."/>
            <person name="Castelle C.J."/>
            <person name="Singh A."/>
            <person name="Wilkins M.J."/>
            <person name="Williams K.H."/>
            <person name="Banfield J.F."/>
        </authorList>
    </citation>
    <scope>NUCLEOTIDE SEQUENCE [LARGE SCALE GENOMIC DNA]</scope>
</reference>
<dbReference type="Pfam" id="PF01553">
    <property type="entry name" value="Acyltransferase"/>
    <property type="match status" value="1"/>
</dbReference>
<dbReference type="SUPFAM" id="SSF69593">
    <property type="entry name" value="Glycerol-3-phosphate (1)-acyltransferase"/>
    <property type="match status" value="1"/>
</dbReference>
<dbReference type="GO" id="GO:0006654">
    <property type="term" value="P:phosphatidic acid biosynthetic process"/>
    <property type="evidence" value="ECO:0007669"/>
    <property type="project" value="TreeGrafter"/>
</dbReference>
<dbReference type="CDD" id="cd07989">
    <property type="entry name" value="LPLAT_AGPAT-like"/>
    <property type="match status" value="1"/>
</dbReference>
<dbReference type="STRING" id="1618756.UV12_C0006G0017"/>
<accession>A0A0G1CD96</accession>
<feature type="domain" description="Phospholipid/glycerol acyltransferase" evidence="4">
    <location>
        <begin position="47"/>
        <end position="172"/>
    </location>
</feature>
<evidence type="ECO:0000259" key="4">
    <source>
        <dbReference type="SMART" id="SM00563"/>
    </source>
</evidence>
<proteinExistence type="predicted"/>
<keyword evidence="1 5" id="KW-0808">Transferase</keyword>
<evidence type="ECO:0000256" key="2">
    <source>
        <dbReference type="ARBA" id="ARBA00023315"/>
    </source>
</evidence>
<feature type="transmembrane region" description="Helical" evidence="3">
    <location>
        <begin position="6"/>
        <end position="30"/>
    </location>
</feature>
<dbReference type="SMART" id="SM00563">
    <property type="entry name" value="PlsC"/>
    <property type="match status" value="1"/>
</dbReference>
<dbReference type="Proteomes" id="UP000034704">
    <property type="component" value="Unassembled WGS sequence"/>
</dbReference>
<keyword evidence="3" id="KW-0472">Membrane</keyword>
<protein>
    <submittedName>
        <fullName evidence="5">L-acyl-sn-glycerol-3-phosphate acetyltransferase</fullName>
    </submittedName>
</protein>
<evidence type="ECO:0000313" key="5">
    <source>
        <dbReference type="EMBL" id="KKS47593.1"/>
    </source>
</evidence>
<evidence type="ECO:0000256" key="1">
    <source>
        <dbReference type="ARBA" id="ARBA00022679"/>
    </source>
</evidence>